<dbReference type="InterPro" id="IPR008271">
    <property type="entry name" value="Ser/Thr_kinase_AS"/>
</dbReference>
<dbReference type="GO" id="GO:0004674">
    <property type="term" value="F:protein serine/threonine kinase activity"/>
    <property type="evidence" value="ECO:0007669"/>
    <property type="project" value="UniProtKB-KW"/>
</dbReference>
<evidence type="ECO:0000313" key="10">
    <source>
        <dbReference type="EMBL" id="KAF9442626.1"/>
    </source>
</evidence>
<dbReference type="PROSITE" id="PS00108">
    <property type="entry name" value="PROTEIN_KINASE_ST"/>
    <property type="match status" value="1"/>
</dbReference>
<evidence type="ECO:0000313" key="11">
    <source>
        <dbReference type="Proteomes" id="UP000807342"/>
    </source>
</evidence>
<keyword evidence="3" id="KW-0808">Transferase</keyword>
<accession>A0A9P6BW92</accession>
<dbReference type="Proteomes" id="UP000807342">
    <property type="component" value="Unassembled WGS sequence"/>
</dbReference>
<reference evidence="10" key="1">
    <citation type="submission" date="2020-11" db="EMBL/GenBank/DDBJ databases">
        <authorList>
            <consortium name="DOE Joint Genome Institute"/>
            <person name="Ahrendt S."/>
            <person name="Riley R."/>
            <person name="Andreopoulos W."/>
            <person name="Labutti K."/>
            <person name="Pangilinan J."/>
            <person name="Ruiz-Duenas F.J."/>
            <person name="Barrasa J.M."/>
            <person name="Sanchez-Garcia M."/>
            <person name="Camarero S."/>
            <person name="Miyauchi S."/>
            <person name="Serrano A."/>
            <person name="Linde D."/>
            <person name="Babiker R."/>
            <person name="Drula E."/>
            <person name="Ayuso-Fernandez I."/>
            <person name="Pacheco R."/>
            <person name="Padilla G."/>
            <person name="Ferreira P."/>
            <person name="Barriuso J."/>
            <person name="Kellner H."/>
            <person name="Castanera R."/>
            <person name="Alfaro M."/>
            <person name="Ramirez L."/>
            <person name="Pisabarro A.G."/>
            <person name="Kuo A."/>
            <person name="Tritt A."/>
            <person name="Lipzen A."/>
            <person name="He G."/>
            <person name="Yan M."/>
            <person name="Ng V."/>
            <person name="Cullen D."/>
            <person name="Martin F."/>
            <person name="Rosso M.-N."/>
            <person name="Henrissat B."/>
            <person name="Hibbett D."/>
            <person name="Martinez A.T."/>
            <person name="Grigoriev I.V."/>
        </authorList>
    </citation>
    <scope>NUCLEOTIDE SEQUENCE</scope>
    <source>
        <strain evidence="10">MF-IS2</strain>
    </source>
</reference>
<evidence type="ECO:0000259" key="9">
    <source>
        <dbReference type="PROSITE" id="PS50011"/>
    </source>
</evidence>
<feature type="domain" description="Protein kinase" evidence="9">
    <location>
        <begin position="12"/>
        <end position="214"/>
    </location>
</feature>
<dbReference type="PANTHER" id="PTHR24361">
    <property type="entry name" value="MITOGEN-ACTIVATED KINASE KINASE KINASE"/>
    <property type="match status" value="1"/>
</dbReference>
<keyword evidence="2" id="KW-0723">Serine/threonine-protein kinase</keyword>
<dbReference type="EC" id="2.7.11.1" evidence="1"/>
<name>A0A9P6BW92_9AGAR</name>
<comment type="caution">
    <text evidence="10">The sequence shown here is derived from an EMBL/GenBank/DDBJ whole genome shotgun (WGS) entry which is preliminary data.</text>
</comment>
<keyword evidence="6" id="KW-0067">ATP-binding</keyword>
<evidence type="ECO:0000256" key="3">
    <source>
        <dbReference type="ARBA" id="ARBA00022679"/>
    </source>
</evidence>
<protein>
    <recommendedName>
        <fullName evidence="1">non-specific serine/threonine protein kinase</fullName>
        <ecNumber evidence="1">2.7.11.1</ecNumber>
    </recommendedName>
</protein>
<dbReference type="SMART" id="SM00220">
    <property type="entry name" value="S_TKc"/>
    <property type="match status" value="1"/>
</dbReference>
<evidence type="ECO:0000256" key="2">
    <source>
        <dbReference type="ARBA" id="ARBA00022527"/>
    </source>
</evidence>
<keyword evidence="11" id="KW-1185">Reference proteome</keyword>
<dbReference type="GO" id="GO:0005524">
    <property type="term" value="F:ATP binding"/>
    <property type="evidence" value="ECO:0007669"/>
    <property type="project" value="UniProtKB-KW"/>
</dbReference>
<sequence>MLYPRCYVLKDIALGSLEAAGGFCDVYKARHGSLSLCMKIVRVCQGSQLDKTLQVFAAEAAIWAELHHPNILPFYGIYYPDDTQKRVSLVSPWMSNSTIIAYMNLNPTLPRKPFIYDITCGLEYLHSRDIIHGDLKGLNVLVNTSGRAIIMDFGLSTIRSDKTFRFTYTTVGISTHSTHCTSPELLDEGAHPTQASDIWALGCVWYKVGPTFLP</sequence>
<organism evidence="10 11">
    <name type="scientific">Macrolepiota fuliginosa MF-IS2</name>
    <dbReference type="NCBI Taxonomy" id="1400762"/>
    <lineage>
        <taxon>Eukaryota</taxon>
        <taxon>Fungi</taxon>
        <taxon>Dikarya</taxon>
        <taxon>Basidiomycota</taxon>
        <taxon>Agaricomycotina</taxon>
        <taxon>Agaricomycetes</taxon>
        <taxon>Agaricomycetidae</taxon>
        <taxon>Agaricales</taxon>
        <taxon>Agaricineae</taxon>
        <taxon>Agaricaceae</taxon>
        <taxon>Macrolepiota</taxon>
    </lineage>
</organism>
<keyword evidence="4" id="KW-0547">Nucleotide-binding</keyword>
<dbReference type="InterPro" id="IPR011009">
    <property type="entry name" value="Kinase-like_dom_sf"/>
</dbReference>
<dbReference type="PANTHER" id="PTHR24361:SF433">
    <property type="entry name" value="PROTEIN KINASE DOMAIN-CONTAINING PROTEIN"/>
    <property type="match status" value="1"/>
</dbReference>
<dbReference type="InterPro" id="IPR000719">
    <property type="entry name" value="Prot_kinase_dom"/>
</dbReference>
<dbReference type="InterPro" id="IPR053235">
    <property type="entry name" value="Ser_Thr_kinase"/>
</dbReference>
<evidence type="ECO:0000256" key="4">
    <source>
        <dbReference type="ARBA" id="ARBA00022741"/>
    </source>
</evidence>
<evidence type="ECO:0000256" key="6">
    <source>
        <dbReference type="ARBA" id="ARBA00022840"/>
    </source>
</evidence>
<evidence type="ECO:0000256" key="1">
    <source>
        <dbReference type="ARBA" id="ARBA00012513"/>
    </source>
</evidence>
<evidence type="ECO:0000256" key="5">
    <source>
        <dbReference type="ARBA" id="ARBA00022777"/>
    </source>
</evidence>
<evidence type="ECO:0000256" key="8">
    <source>
        <dbReference type="ARBA" id="ARBA00048679"/>
    </source>
</evidence>
<dbReference type="Gene3D" id="1.10.510.10">
    <property type="entry name" value="Transferase(Phosphotransferase) domain 1"/>
    <property type="match status" value="1"/>
</dbReference>
<dbReference type="EMBL" id="MU151594">
    <property type="protein sequence ID" value="KAF9442626.1"/>
    <property type="molecule type" value="Genomic_DNA"/>
</dbReference>
<evidence type="ECO:0000256" key="7">
    <source>
        <dbReference type="ARBA" id="ARBA00047899"/>
    </source>
</evidence>
<dbReference type="AlphaFoldDB" id="A0A9P6BW92"/>
<proteinExistence type="predicted"/>
<comment type="catalytic activity">
    <reaction evidence="7">
        <text>L-threonyl-[protein] + ATP = O-phospho-L-threonyl-[protein] + ADP + H(+)</text>
        <dbReference type="Rhea" id="RHEA:46608"/>
        <dbReference type="Rhea" id="RHEA-COMP:11060"/>
        <dbReference type="Rhea" id="RHEA-COMP:11605"/>
        <dbReference type="ChEBI" id="CHEBI:15378"/>
        <dbReference type="ChEBI" id="CHEBI:30013"/>
        <dbReference type="ChEBI" id="CHEBI:30616"/>
        <dbReference type="ChEBI" id="CHEBI:61977"/>
        <dbReference type="ChEBI" id="CHEBI:456216"/>
        <dbReference type="EC" id="2.7.11.1"/>
    </reaction>
</comment>
<dbReference type="GO" id="GO:0005737">
    <property type="term" value="C:cytoplasm"/>
    <property type="evidence" value="ECO:0007669"/>
    <property type="project" value="TreeGrafter"/>
</dbReference>
<dbReference type="OrthoDB" id="122279at2759"/>
<dbReference type="SUPFAM" id="SSF56112">
    <property type="entry name" value="Protein kinase-like (PK-like)"/>
    <property type="match status" value="1"/>
</dbReference>
<keyword evidence="5 10" id="KW-0418">Kinase</keyword>
<dbReference type="Pfam" id="PF00069">
    <property type="entry name" value="Pkinase"/>
    <property type="match status" value="1"/>
</dbReference>
<gene>
    <name evidence="10" type="ORF">P691DRAFT_681090</name>
</gene>
<comment type="catalytic activity">
    <reaction evidence="8">
        <text>L-seryl-[protein] + ATP = O-phospho-L-seryl-[protein] + ADP + H(+)</text>
        <dbReference type="Rhea" id="RHEA:17989"/>
        <dbReference type="Rhea" id="RHEA-COMP:9863"/>
        <dbReference type="Rhea" id="RHEA-COMP:11604"/>
        <dbReference type="ChEBI" id="CHEBI:15378"/>
        <dbReference type="ChEBI" id="CHEBI:29999"/>
        <dbReference type="ChEBI" id="CHEBI:30616"/>
        <dbReference type="ChEBI" id="CHEBI:83421"/>
        <dbReference type="ChEBI" id="CHEBI:456216"/>
        <dbReference type="EC" id="2.7.11.1"/>
    </reaction>
</comment>
<dbReference type="PROSITE" id="PS50011">
    <property type="entry name" value="PROTEIN_KINASE_DOM"/>
    <property type="match status" value="1"/>
</dbReference>